<keyword evidence="4 8" id="KW-0999">Mitochondrion inner membrane</keyword>
<dbReference type="PANTHER" id="PTHR14110:SF0">
    <property type="entry name" value="MITOCHONDRIAL IMPORT INNER MEMBRANE TRANSLOCASE SUBUNIT TIM22"/>
    <property type="match status" value="1"/>
</dbReference>
<keyword evidence="8" id="KW-0813">Transport</keyword>
<dbReference type="GO" id="GO:0030943">
    <property type="term" value="F:mitochondrion targeting sequence binding"/>
    <property type="evidence" value="ECO:0007669"/>
    <property type="project" value="TreeGrafter"/>
</dbReference>
<dbReference type="AlphaFoldDB" id="A0A7S4HSS0"/>
<dbReference type="PANTHER" id="PTHR14110">
    <property type="entry name" value="MITOCHONDRIAL IMPORT INNER MEMBRANE TRANSLOCASE SUBUNIT TIM22"/>
    <property type="match status" value="1"/>
</dbReference>
<gene>
    <name evidence="9" type="ORF">OAUR00152_LOCUS3568</name>
</gene>
<comment type="subcellular location">
    <subcellularLocation>
        <location evidence="1 8">Mitochondrion inner membrane</location>
        <topology evidence="1 8">Multi-pass membrane protein</topology>
    </subcellularLocation>
</comment>
<organism evidence="9">
    <name type="scientific">Odontella aurita</name>
    <dbReference type="NCBI Taxonomy" id="265563"/>
    <lineage>
        <taxon>Eukaryota</taxon>
        <taxon>Sar</taxon>
        <taxon>Stramenopiles</taxon>
        <taxon>Ochrophyta</taxon>
        <taxon>Bacillariophyta</taxon>
        <taxon>Mediophyceae</taxon>
        <taxon>Biddulphiophycidae</taxon>
        <taxon>Eupodiscales</taxon>
        <taxon>Odontellaceae</taxon>
        <taxon>Odontella</taxon>
    </lineage>
</organism>
<name>A0A7S4HSS0_9STRA</name>
<proteinExistence type="inferred from homology"/>
<dbReference type="InterPro" id="IPR039175">
    <property type="entry name" value="TIM22"/>
</dbReference>
<keyword evidence="5" id="KW-1133">Transmembrane helix</keyword>
<reference evidence="9" key="1">
    <citation type="submission" date="2021-01" db="EMBL/GenBank/DDBJ databases">
        <authorList>
            <person name="Corre E."/>
            <person name="Pelletier E."/>
            <person name="Niang G."/>
            <person name="Scheremetjew M."/>
            <person name="Finn R."/>
            <person name="Kale V."/>
            <person name="Holt S."/>
            <person name="Cochrane G."/>
            <person name="Meng A."/>
            <person name="Brown T."/>
            <person name="Cohen L."/>
        </authorList>
    </citation>
    <scope>NUCLEOTIDE SEQUENCE</scope>
    <source>
        <strain evidence="9">Isolate 1302-5</strain>
    </source>
</reference>
<evidence type="ECO:0000313" key="9">
    <source>
        <dbReference type="EMBL" id="CAE2208330.1"/>
    </source>
</evidence>
<evidence type="ECO:0000256" key="6">
    <source>
        <dbReference type="ARBA" id="ARBA00023128"/>
    </source>
</evidence>
<keyword evidence="3" id="KW-0812">Transmembrane</keyword>
<dbReference type="GO" id="GO:0008320">
    <property type="term" value="F:protein transmembrane transporter activity"/>
    <property type="evidence" value="ECO:0007669"/>
    <property type="project" value="UniProtKB-UniRule"/>
</dbReference>
<accession>A0A7S4HSS0</accession>
<keyword evidence="7" id="KW-0472">Membrane</keyword>
<evidence type="ECO:0000256" key="3">
    <source>
        <dbReference type="ARBA" id="ARBA00022692"/>
    </source>
</evidence>
<evidence type="ECO:0000256" key="8">
    <source>
        <dbReference type="RuleBase" id="RU367038"/>
    </source>
</evidence>
<sequence length="196" mass="21142">MGGGSDDQLKNYWGDPIDRPHKVTGPCLNRTVNAIMVGSVAGTFFGSMQVAWYPDPVVSAKRFGDTVHKSVDTSDLRAIVRMVSRPALWFSAAGGSFAAAECLAESARGKEDSWNSVIGGAIAGAVIGSKTGRFDIMTATAVGMGLFLGILDFSGPDTVWNKDELRYKMHGVLPQKHRESEDLAALKEKYPKFKDL</sequence>
<protein>
    <recommendedName>
        <fullName evidence="8">Mitochondrial import inner membrane translocase subunit TIM22</fullName>
    </recommendedName>
</protein>
<evidence type="ECO:0000256" key="4">
    <source>
        <dbReference type="ARBA" id="ARBA00022792"/>
    </source>
</evidence>
<dbReference type="GO" id="GO:0042721">
    <property type="term" value="C:TIM22 mitochondrial import inner membrane insertion complex"/>
    <property type="evidence" value="ECO:0007669"/>
    <property type="project" value="UniProtKB-UniRule"/>
</dbReference>
<keyword evidence="8" id="KW-0653">Protein transport</keyword>
<evidence type="ECO:0000256" key="1">
    <source>
        <dbReference type="ARBA" id="ARBA00004448"/>
    </source>
</evidence>
<comment type="function">
    <text evidence="8">Essential core component of the TIM22 complex, a complex that mediates the import and insertion of multi-pass transmembrane proteins into the mitochondrial inner membrane. In the TIM22 complex, it constitutes the voltage-activated and signal-gated channel. Forms a twin-pore translocase that uses the membrane potential as external driving force in 2 voltage-dependent steps.</text>
</comment>
<comment type="similarity">
    <text evidence="2 8">Belongs to the Tim17/Tim22/Tim23 family.</text>
</comment>
<evidence type="ECO:0000256" key="5">
    <source>
        <dbReference type="ARBA" id="ARBA00022989"/>
    </source>
</evidence>
<keyword evidence="6 8" id="KW-0496">Mitochondrion</keyword>
<evidence type="ECO:0000256" key="7">
    <source>
        <dbReference type="ARBA" id="ARBA00023136"/>
    </source>
</evidence>
<comment type="subunit">
    <text evidence="8">Component of the TIM22 complex.</text>
</comment>
<dbReference type="GO" id="GO:0045039">
    <property type="term" value="P:protein insertion into mitochondrial inner membrane"/>
    <property type="evidence" value="ECO:0007669"/>
    <property type="project" value="UniProtKB-UniRule"/>
</dbReference>
<evidence type="ECO:0000256" key="2">
    <source>
        <dbReference type="ARBA" id="ARBA00008444"/>
    </source>
</evidence>
<dbReference type="EMBL" id="HBKQ01005135">
    <property type="protein sequence ID" value="CAE2208330.1"/>
    <property type="molecule type" value="Transcribed_RNA"/>
</dbReference>
<keyword evidence="8" id="KW-0811">Translocation</keyword>
<dbReference type="Pfam" id="PF02466">
    <property type="entry name" value="Tim17"/>
    <property type="match status" value="1"/>
</dbReference>